<feature type="transmembrane region" description="Helical" evidence="1">
    <location>
        <begin position="217"/>
        <end position="233"/>
    </location>
</feature>
<name>A0ABV0JKB0_9CYAN</name>
<organism evidence="2 3">
    <name type="scientific">Funiculus sociatus GB2-A5</name>
    <dbReference type="NCBI Taxonomy" id="2933946"/>
    <lineage>
        <taxon>Bacteria</taxon>
        <taxon>Bacillati</taxon>
        <taxon>Cyanobacteriota</taxon>
        <taxon>Cyanophyceae</taxon>
        <taxon>Coleofasciculales</taxon>
        <taxon>Coleofasciculaceae</taxon>
        <taxon>Funiculus</taxon>
    </lineage>
</organism>
<sequence length="432" mass="48347">MKPQNFEEKIVWYTLIGTYGLYFLGAQFPWISGMSWFLTIYLCKKLWNQPDNTPNEEKIFIPSGIWVWIISMLVMGLSLVVGHLDFKLGNFQLITSLVDFTRSWALLALIPLIGCLNIRPQLIYRAVCIICLHSLIVIAITFVAIKLNFAISYLSPLQAIGKGGRTYYRVLIGASGYDPMAAGNEVRMQLFTPWPPALGLAGNVYFFLAREETNRKWRWIGMIGAVAMVWVSVSRAGLVCLPAVALITWILTVIFTKPKLQIAFGIGSFFAGIVAPLVIDLVKTARDSFTNARAGSSKIRKILKEIELYRWKEAPIWGHGISEFPGPKVTEHMPIGSHDTWIALLYVRGAVGCTALALPMLWSFIILLIKAQNSTTARAGLCIVLVLFIFGFSEGIEILAYTYWPGLLMMGIALKEKLPNRINANQEEYVLS</sequence>
<dbReference type="Proteomes" id="UP001442494">
    <property type="component" value="Unassembled WGS sequence"/>
</dbReference>
<feature type="transmembrane region" description="Helical" evidence="1">
    <location>
        <begin position="239"/>
        <end position="255"/>
    </location>
</feature>
<evidence type="ECO:0000313" key="2">
    <source>
        <dbReference type="EMBL" id="MEP0863873.1"/>
    </source>
</evidence>
<feature type="transmembrane region" description="Helical" evidence="1">
    <location>
        <begin position="20"/>
        <end position="43"/>
    </location>
</feature>
<keyword evidence="1" id="KW-0472">Membrane</keyword>
<feature type="transmembrane region" description="Helical" evidence="1">
    <location>
        <begin position="64"/>
        <end position="84"/>
    </location>
</feature>
<comment type="caution">
    <text evidence="2">The sequence shown here is derived from an EMBL/GenBank/DDBJ whole genome shotgun (WGS) entry which is preliminary data.</text>
</comment>
<evidence type="ECO:0000313" key="3">
    <source>
        <dbReference type="Proteomes" id="UP001442494"/>
    </source>
</evidence>
<keyword evidence="1" id="KW-1133">Transmembrane helix</keyword>
<proteinExistence type="predicted"/>
<dbReference type="EMBL" id="JAMPKK010000007">
    <property type="protein sequence ID" value="MEP0863873.1"/>
    <property type="molecule type" value="Genomic_DNA"/>
</dbReference>
<feature type="transmembrane region" description="Helical" evidence="1">
    <location>
        <begin position="122"/>
        <end position="145"/>
    </location>
</feature>
<dbReference type="RefSeq" id="WP_190417476.1">
    <property type="nucleotide sequence ID" value="NZ_JAMPKK010000007.1"/>
</dbReference>
<feature type="transmembrane region" description="Helical" evidence="1">
    <location>
        <begin position="262"/>
        <end position="279"/>
    </location>
</feature>
<reference evidence="2 3" key="1">
    <citation type="submission" date="2022-04" db="EMBL/GenBank/DDBJ databases">
        <title>Positive selection, recombination, and allopatry shape intraspecific diversity of widespread and dominant cyanobacteria.</title>
        <authorList>
            <person name="Wei J."/>
            <person name="Shu W."/>
            <person name="Hu C."/>
        </authorList>
    </citation>
    <scope>NUCLEOTIDE SEQUENCE [LARGE SCALE GENOMIC DNA]</scope>
    <source>
        <strain evidence="2 3">GB2-A5</strain>
    </source>
</reference>
<gene>
    <name evidence="2" type="ORF">NDI37_05260</name>
</gene>
<feature type="transmembrane region" description="Helical" evidence="1">
    <location>
        <begin position="381"/>
        <end position="404"/>
    </location>
</feature>
<evidence type="ECO:0000256" key="1">
    <source>
        <dbReference type="SAM" id="Phobius"/>
    </source>
</evidence>
<keyword evidence="3" id="KW-1185">Reference proteome</keyword>
<dbReference type="GO" id="GO:0016874">
    <property type="term" value="F:ligase activity"/>
    <property type="evidence" value="ECO:0007669"/>
    <property type="project" value="UniProtKB-KW"/>
</dbReference>
<protein>
    <submittedName>
        <fullName evidence="2">O-antigen ligase domain-containing protein</fullName>
    </submittedName>
</protein>
<feature type="transmembrane region" description="Helical" evidence="1">
    <location>
        <begin position="190"/>
        <end position="208"/>
    </location>
</feature>
<keyword evidence="2" id="KW-0436">Ligase</keyword>
<accession>A0ABV0JKB0</accession>
<keyword evidence="1" id="KW-0812">Transmembrane</keyword>
<feature type="transmembrane region" description="Helical" evidence="1">
    <location>
        <begin position="341"/>
        <end position="369"/>
    </location>
</feature>